<comment type="caution">
    <text evidence="2">The sequence shown here is derived from an EMBL/GenBank/DDBJ whole genome shotgun (WGS) entry which is preliminary data.</text>
</comment>
<protein>
    <submittedName>
        <fullName evidence="2">Uncharacterized protein</fullName>
    </submittedName>
</protein>
<proteinExistence type="predicted"/>
<name>A0ABQ9I5Q2_9NEOP</name>
<organism evidence="2 3">
    <name type="scientific">Dryococelus australis</name>
    <dbReference type="NCBI Taxonomy" id="614101"/>
    <lineage>
        <taxon>Eukaryota</taxon>
        <taxon>Metazoa</taxon>
        <taxon>Ecdysozoa</taxon>
        <taxon>Arthropoda</taxon>
        <taxon>Hexapoda</taxon>
        <taxon>Insecta</taxon>
        <taxon>Pterygota</taxon>
        <taxon>Neoptera</taxon>
        <taxon>Polyneoptera</taxon>
        <taxon>Phasmatodea</taxon>
        <taxon>Verophasmatodea</taxon>
        <taxon>Anareolatae</taxon>
        <taxon>Phasmatidae</taxon>
        <taxon>Eurycanthinae</taxon>
        <taxon>Dryococelus</taxon>
    </lineage>
</organism>
<keyword evidence="1" id="KW-0472">Membrane</keyword>
<keyword evidence="1" id="KW-0812">Transmembrane</keyword>
<dbReference type="Proteomes" id="UP001159363">
    <property type="component" value="Chromosome 2"/>
</dbReference>
<sequence>MKQICLYSSFHYLNNTRTLRCARQLQRIISTRCTAAVNCKKFWGTCLGVFSLFMQLLDVIRLLLHLEKGKKLALQKLKSNIAFRERMKVFNSSISSLEEVSIAGENFLIAMYQTYLKTVLKQPLLSHKHLQQPNNTHIVCFTKCSSGEALILNLLNKLGMLKMVALGLFLHLRKQLPNTFYI</sequence>
<evidence type="ECO:0000313" key="2">
    <source>
        <dbReference type="EMBL" id="KAJ8891973.1"/>
    </source>
</evidence>
<keyword evidence="3" id="KW-1185">Reference proteome</keyword>
<evidence type="ECO:0000256" key="1">
    <source>
        <dbReference type="SAM" id="Phobius"/>
    </source>
</evidence>
<keyword evidence="1" id="KW-1133">Transmembrane helix</keyword>
<evidence type="ECO:0000313" key="3">
    <source>
        <dbReference type="Proteomes" id="UP001159363"/>
    </source>
</evidence>
<accession>A0ABQ9I5Q2</accession>
<dbReference type="EMBL" id="JARBHB010000002">
    <property type="protein sequence ID" value="KAJ8891973.1"/>
    <property type="molecule type" value="Genomic_DNA"/>
</dbReference>
<reference evidence="2 3" key="1">
    <citation type="submission" date="2023-02" db="EMBL/GenBank/DDBJ databases">
        <title>LHISI_Scaffold_Assembly.</title>
        <authorList>
            <person name="Stuart O.P."/>
            <person name="Cleave R."/>
            <person name="Magrath M.J.L."/>
            <person name="Mikheyev A.S."/>
        </authorList>
    </citation>
    <scope>NUCLEOTIDE SEQUENCE [LARGE SCALE GENOMIC DNA]</scope>
    <source>
        <strain evidence="2">Daus_M_001</strain>
        <tissue evidence="2">Leg muscle</tissue>
    </source>
</reference>
<gene>
    <name evidence="2" type="ORF">PR048_004538</name>
</gene>
<feature type="transmembrane region" description="Helical" evidence="1">
    <location>
        <begin position="42"/>
        <end position="64"/>
    </location>
</feature>